<dbReference type="Proteomes" id="UP000004367">
    <property type="component" value="Unassembled WGS sequence"/>
</dbReference>
<feature type="region of interest" description="Disordered" evidence="1">
    <location>
        <begin position="1"/>
        <end position="21"/>
    </location>
</feature>
<keyword evidence="2" id="KW-0812">Transmembrane</keyword>
<evidence type="ECO:0000313" key="4">
    <source>
        <dbReference type="Proteomes" id="UP000004367"/>
    </source>
</evidence>
<name>H5UW03_9MICO</name>
<proteinExistence type="predicted"/>
<evidence type="ECO:0000256" key="2">
    <source>
        <dbReference type="SAM" id="Phobius"/>
    </source>
</evidence>
<sequence>MRRRPAPIRPHPPSAADDGPLVTPASRDRFAVTPATTALTSSAPAITFFVLAWVWFGRCLVTGQEGWMVLLLAIWGWPVALLAFLPHVLGRLRRTTSGDRCPMNCAEVVAQVAAWVGLVVIGACIVEFGDVPDSGSSVLTHLAGLDPEAPIRATVLRAACVAVVVSWCAQLLLVGTPPHPTPPSPRATGDSPSGPGPNPGANDDGGGERRSFAPTASVTPGDAPSQVLLNGRHRPRPPRPARPRRRRGRHGGRTPSAR</sequence>
<evidence type="ECO:0000313" key="3">
    <source>
        <dbReference type="EMBL" id="GAB49911.1"/>
    </source>
</evidence>
<feature type="transmembrane region" description="Helical" evidence="2">
    <location>
        <begin position="67"/>
        <end position="88"/>
    </location>
</feature>
<keyword evidence="2" id="KW-1133">Transmembrane helix</keyword>
<dbReference type="RefSeq" id="WP_009483754.1">
    <property type="nucleotide sequence ID" value="NZ_BAFE01000094.1"/>
</dbReference>
<organism evidence="3 4">
    <name type="scientific">Mobilicoccus pelagius NBRC 104925</name>
    <dbReference type="NCBI Taxonomy" id="1089455"/>
    <lineage>
        <taxon>Bacteria</taxon>
        <taxon>Bacillati</taxon>
        <taxon>Actinomycetota</taxon>
        <taxon>Actinomycetes</taxon>
        <taxon>Micrococcales</taxon>
        <taxon>Dermatophilaceae</taxon>
        <taxon>Mobilicoccus</taxon>
    </lineage>
</organism>
<dbReference type="EMBL" id="BAFE01000094">
    <property type="protein sequence ID" value="GAB49911.1"/>
    <property type="molecule type" value="Genomic_DNA"/>
</dbReference>
<keyword evidence="2" id="KW-0472">Membrane</keyword>
<dbReference type="eggNOG" id="ENOG50346YV">
    <property type="taxonomic scope" value="Bacteria"/>
</dbReference>
<feature type="region of interest" description="Disordered" evidence="1">
    <location>
        <begin position="177"/>
        <end position="258"/>
    </location>
</feature>
<dbReference type="OrthoDB" id="373997at85006"/>
<feature type="compositionally biased region" description="Basic residues" evidence="1">
    <location>
        <begin position="231"/>
        <end position="252"/>
    </location>
</feature>
<evidence type="ECO:0000256" key="1">
    <source>
        <dbReference type="SAM" id="MobiDB-lite"/>
    </source>
</evidence>
<gene>
    <name evidence="3" type="ORF">MOPEL_135_01490</name>
</gene>
<accession>H5UW03</accession>
<keyword evidence="4" id="KW-1185">Reference proteome</keyword>
<comment type="caution">
    <text evidence="3">The sequence shown here is derived from an EMBL/GenBank/DDBJ whole genome shotgun (WGS) entry which is preliminary data.</text>
</comment>
<feature type="transmembrane region" description="Helical" evidence="2">
    <location>
        <begin position="108"/>
        <end position="129"/>
    </location>
</feature>
<dbReference type="AlphaFoldDB" id="H5UW03"/>
<feature type="transmembrane region" description="Helical" evidence="2">
    <location>
        <begin position="35"/>
        <end position="55"/>
    </location>
</feature>
<protein>
    <submittedName>
        <fullName evidence="3">Uncharacterized protein</fullName>
    </submittedName>
</protein>
<reference evidence="3 4" key="1">
    <citation type="submission" date="2012-02" db="EMBL/GenBank/DDBJ databases">
        <title>Whole genome shotgun sequence of Mobilicoccus pelagius NBRC 104925.</title>
        <authorList>
            <person name="Yoshida Y."/>
            <person name="Hosoyama A."/>
            <person name="Tsuchikane K."/>
            <person name="Katsumata H."/>
            <person name="Yamazaki S."/>
            <person name="Fujita N."/>
        </authorList>
    </citation>
    <scope>NUCLEOTIDE SEQUENCE [LARGE SCALE GENOMIC DNA]</scope>
    <source>
        <strain evidence="3 4">NBRC 104925</strain>
    </source>
</reference>